<name>A0A0D9ZMQ8_9ORYZ</name>
<reference evidence="1" key="2">
    <citation type="submission" date="2018-05" db="EMBL/GenBank/DDBJ databases">
        <title>OgluRS3 (Oryza glumaepatula Reference Sequence Version 3).</title>
        <authorList>
            <person name="Zhang J."/>
            <person name="Kudrna D."/>
            <person name="Lee S."/>
            <person name="Talag J."/>
            <person name="Welchert J."/>
            <person name="Wing R.A."/>
        </authorList>
    </citation>
    <scope>NUCLEOTIDE SEQUENCE [LARGE SCALE GENOMIC DNA]</scope>
</reference>
<sequence length="105" mass="11507">MVYTRRKPAWIAFGHPGASGGARRWSLAKPWANMMTTTPNGVVPLFRGVVLALTSLSTKNLSHATVVIGGLLQCIRNSTYLWGVRKLSNDDTLQSLYRVVFASCV</sequence>
<evidence type="ECO:0000313" key="1">
    <source>
        <dbReference type="EnsemblPlants" id="OGLUM04G17640.1"/>
    </source>
</evidence>
<protein>
    <submittedName>
        <fullName evidence="1">Uncharacterized protein</fullName>
    </submittedName>
</protein>
<dbReference type="Proteomes" id="UP000026961">
    <property type="component" value="Chromosome 4"/>
</dbReference>
<evidence type="ECO:0000313" key="2">
    <source>
        <dbReference type="Proteomes" id="UP000026961"/>
    </source>
</evidence>
<dbReference type="EnsemblPlants" id="OGLUM04G17640.1">
    <property type="protein sequence ID" value="OGLUM04G17640.1"/>
    <property type="gene ID" value="OGLUM04G17640"/>
</dbReference>
<dbReference type="Gramene" id="OGLUM04G17640.1">
    <property type="protein sequence ID" value="OGLUM04G17640.1"/>
    <property type="gene ID" value="OGLUM04G17640"/>
</dbReference>
<accession>A0A0D9ZMQ8</accession>
<keyword evidence="2" id="KW-1185">Reference proteome</keyword>
<organism evidence="1">
    <name type="scientific">Oryza glumipatula</name>
    <dbReference type="NCBI Taxonomy" id="40148"/>
    <lineage>
        <taxon>Eukaryota</taxon>
        <taxon>Viridiplantae</taxon>
        <taxon>Streptophyta</taxon>
        <taxon>Embryophyta</taxon>
        <taxon>Tracheophyta</taxon>
        <taxon>Spermatophyta</taxon>
        <taxon>Magnoliopsida</taxon>
        <taxon>Liliopsida</taxon>
        <taxon>Poales</taxon>
        <taxon>Poaceae</taxon>
        <taxon>BOP clade</taxon>
        <taxon>Oryzoideae</taxon>
        <taxon>Oryzeae</taxon>
        <taxon>Oryzinae</taxon>
        <taxon>Oryza</taxon>
    </lineage>
</organism>
<reference evidence="1" key="1">
    <citation type="submission" date="2015-04" db="UniProtKB">
        <authorList>
            <consortium name="EnsemblPlants"/>
        </authorList>
    </citation>
    <scope>IDENTIFICATION</scope>
</reference>
<dbReference type="AlphaFoldDB" id="A0A0D9ZMQ8"/>
<dbReference type="HOGENOM" id="CLU_2240795_0_0_1"/>
<proteinExistence type="predicted"/>